<evidence type="ECO:0000313" key="4">
    <source>
        <dbReference type="Proteomes" id="UP001056766"/>
    </source>
</evidence>
<comment type="caution">
    <text evidence="3">The sequence shown here is derived from an EMBL/GenBank/DDBJ whole genome shotgun (WGS) entry which is preliminary data.</text>
</comment>
<evidence type="ECO:0000256" key="1">
    <source>
        <dbReference type="SAM" id="Coils"/>
    </source>
</evidence>
<sequence>MNEIRNGIKNAQKTLSNMQKKYDKYADYSNSKLNRLEGELDRLILDQFFEYDSQKFEDYILSANRTIGIIENIALIETAHRILVTIKYDIESFLYFKDLKKILRTSELELNDLGEEVSLENSKEAIENRCLRLKNIVTELQNINLELLEEKRNNSNSLVLKAAIWAIPVLIGIYQLIAMESFNFNPIYPLFAYVGLLVVIYLFLKINNPRYYVKHVVSNLFSLKYWAIGIGVIVSLSIIPNYPNVDLLGGLYDFVTFMSIVLVVYLISSADNARSKFIRDNREYYINDIKTVFNDDESFYAVDYEWEV</sequence>
<keyword evidence="4" id="KW-1185">Reference proteome</keyword>
<protein>
    <submittedName>
        <fullName evidence="3">Uncharacterized protein</fullName>
    </submittedName>
</protein>
<name>A0A9E5DDP0_9EURY</name>
<dbReference type="EMBL" id="JAGSOI010000068">
    <property type="protein sequence ID" value="MCM1987744.1"/>
    <property type="molecule type" value="Genomic_DNA"/>
</dbReference>
<feature type="transmembrane region" description="Helical" evidence="2">
    <location>
        <begin position="225"/>
        <end position="243"/>
    </location>
</feature>
<dbReference type="AlphaFoldDB" id="A0A9E5DDP0"/>
<feature type="transmembrane region" description="Helical" evidence="2">
    <location>
        <begin position="184"/>
        <end position="204"/>
    </location>
</feature>
<dbReference type="Proteomes" id="UP001056766">
    <property type="component" value="Unassembled WGS sequence"/>
</dbReference>
<reference evidence="3" key="2">
    <citation type="submission" date="2021-04" db="EMBL/GenBank/DDBJ databases">
        <authorList>
            <person name="Dong X."/>
        </authorList>
    </citation>
    <scope>NUCLEOTIDE SEQUENCE</scope>
    <source>
        <strain evidence="3">LLY</strain>
    </source>
</reference>
<evidence type="ECO:0000256" key="2">
    <source>
        <dbReference type="SAM" id="Phobius"/>
    </source>
</evidence>
<reference evidence="3" key="1">
    <citation type="journal article" date="2021" name="mSystems">
        <title>Bacteria and Archaea Synergistically Convert Glycine Betaine to Biogenic Methane in the Formosa Cold Seep of the South China Sea.</title>
        <authorList>
            <person name="Li L."/>
            <person name="Zhang W."/>
            <person name="Zhang S."/>
            <person name="Song L."/>
            <person name="Sun Q."/>
            <person name="Zhang H."/>
            <person name="Xiang H."/>
            <person name="Dong X."/>
        </authorList>
    </citation>
    <scope>NUCLEOTIDE SEQUENCE</scope>
    <source>
        <strain evidence="3">LLY</strain>
    </source>
</reference>
<organism evidence="3 4">
    <name type="scientific">Methanococcoides seepicolus</name>
    <dbReference type="NCBI Taxonomy" id="2828780"/>
    <lineage>
        <taxon>Archaea</taxon>
        <taxon>Methanobacteriati</taxon>
        <taxon>Methanobacteriota</taxon>
        <taxon>Stenosarchaea group</taxon>
        <taxon>Methanomicrobia</taxon>
        <taxon>Methanosarcinales</taxon>
        <taxon>Methanosarcinaceae</taxon>
        <taxon>Methanococcoides</taxon>
    </lineage>
</organism>
<accession>A0A9E5DDP0</accession>
<keyword evidence="2" id="KW-0812">Transmembrane</keyword>
<keyword evidence="2" id="KW-1133">Transmembrane helix</keyword>
<evidence type="ECO:0000313" key="3">
    <source>
        <dbReference type="EMBL" id="MCM1987744.1"/>
    </source>
</evidence>
<gene>
    <name evidence="3" type="ORF">KDK67_12275</name>
</gene>
<feature type="transmembrane region" description="Helical" evidence="2">
    <location>
        <begin position="158"/>
        <end position="178"/>
    </location>
</feature>
<keyword evidence="1" id="KW-0175">Coiled coil</keyword>
<feature type="coiled-coil region" evidence="1">
    <location>
        <begin position="96"/>
        <end position="153"/>
    </location>
</feature>
<feature type="transmembrane region" description="Helical" evidence="2">
    <location>
        <begin position="249"/>
        <end position="267"/>
    </location>
</feature>
<proteinExistence type="predicted"/>
<keyword evidence="2" id="KW-0472">Membrane</keyword>
<dbReference type="RefSeq" id="WP_250869083.1">
    <property type="nucleotide sequence ID" value="NZ_JAGSOI010000068.1"/>
</dbReference>
<feature type="coiled-coil region" evidence="1">
    <location>
        <begin position="1"/>
        <end position="28"/>
    </location>
</feature>